<gene>
    <name evidence="6" type="ORF">SAMN04489713_113121</name>
</gene>
<dbReference type="SUPFAM" id="SSF46785">
    <property type="entry name" value="Winged helix' DNA-binding domain"/>
    <property type="match status" value="1"/>
</dbReference>
<name>A0A1I5PFF6_9ACTN</name>
<dbReference type="GO" id="GO:0003677">
    <property type="term" value="F:DNA binding"/>
    <property type="evidence" value="ECO:0007669"/>
    <property type="project" value="UniProtKB-KW"/>
</dbReference>
<dbReference type="PROSITE" id="PS50949">
    <property type="entry name" value="HTH_GNTR"/>
    <property type="match status" value="1"/>
</dbReference>
<dbReference type="SMART" id="SM00345">
    <property type="entry name" value="HTH_GNTR"/>
    <property type="match status" value="1"/>
</dbReference>
<keyword evidence="7" id="KW-1185">Reference proteome</keyword>
<evidence type="ECO:0000256" key="3">
    <source>
        <dbReference type="ARBA" id="ARBA00023163"/>
    </source>
</evidence>
<dbReference type="SMART" id="SM00895">
    <property type="entry name" value="FCD"/>
    <property type="match status" value="1"/>
</dbReference>
<dbReference type="GO" id="GO:0003700">
    <property type="term" value="F:DNA-binding transcription factor activity"/>
    <property type="evidence" value="ECO:0007669"/>
    <property type="project" value="InterPro"/>
</dbReference>
<dbReference type="InterPro" id="IPR011711">
    <property type="entry name" value="GntR_C"/>
</dbReference>
<feature type="region of interest" description="Disordered" evidence="4">
    <location>
        <begin position="1"/>
        <end position="24"/>
    </location>
</feature>
<dbReference type="InParanoid" id="A0A1I5PFF6"/>
<organism evidence="6 7">
    <name type="scientific">Actinomadura madurae</name>
    <dbReference type="NCBI Taxonomy" id="1993"/>
    <lineage>
        <taxon>Bacteria</taxon>
        <taxon>Bacillati</taxon>
        <taxon>Actinomycetota</taxon>
        <taxon>Actinomycetes</taxon>
        <taxon>Streptosporangiales</taxon>
        <taxon>Thermomonosporaceae</taxon>
        <taxon>Actinomadura</taxon>
    </lineage>
</organism>
<proteinExistence type="predicted"/>
<dbReference type="PANTHER" id="PTHR43537">
    <property type="entry name" value="TRANSCRIPTIONAL REGULATOR, GNTR FAMILY"/>
    <property type="match status" value="1"/>
</dbReference>
<keyword evidence="3" id="KW-0804">Transcription</keyword>
<sequence length="227" mass="25046">MPEDLAGKLRSQIHGGQLGPGDRLPNERELAASLGVGRITVREAIRQLVAEGYLVSKRGNAGGTYVTDLTQPHRAWIERARREPGWVVDLIEYRTAVETRAAELAAGRRTGDHLAEMKAAIDEGTSPASRPAFRQADHRFHVAIAEASGSPRLRDAIVSARGEMFLPVDQLVFEDHFLQNREEHTAIMEAIRARDADAARTAAEQHLKASLHDFLHVIGLTEYAPRP</sequence>
<dbReference type="PANTHER" id="PTHR43537:SF5">
    <property type="entry name" value="UXU OPERON TRANSCRIPTIONAL REGULATOR"/>
    <property type="match status" value="1"/>
</dbReference>
<dbReference type="CDD" id="cd07377">
    <property type="entry name" value="WHTH_GntR"/>
    <property type="match status" value="1"/>
</dbReference>
<dbReference type="SUPFAM" id="SSF48008">
    <property type="entry name" value="GntR ligand-binding domain-like"/>
    <property type="match status" value="1"/>
</dbReference>
<evidence type="ECO:0000313" key="7">
    <source>
        <dbReference type="Proteomes" id="UP000183413"/>
    </source>
</evidence>
<dbReference type="Pfam" id="PF00392">
    <property type="entry name" value="GntR"/>
    <property type="match status" value="1"/>
</dbReference>
<dbReference type="InterPro" id="IPR008920">
    <property type="entry name" value="TF_FadR/GntR_C"/>
</dbReference>
<dbReference type="AlphaFoldDB" id="A0A1I5PFF6"/>
<keyword evidence="2 6" id="KW-0238">DNA-binding</keyword>
<dbReference type="PRINTS" id="PR00035">
    <property type="entry name" value="HTHGNTR"/>
</dbReference>
<reference evidence="6 7" key="1">
    <citation type="submission" date="2016-10" db="EMBL/GenBank/DDBJ databases">
        <authorList>
            <person name="de Groot N.N."/>
        </authorList>
    </citation>
    <scope>NUCLEOTIDE SEQUENCE [LARGE SCALE GENOMIC DNA]</scope>
    <source>
        <strain evidence="6 7">DSM 43067</strain>
    </source>
</reference>
<keyword evidence="1" id="KW-0805">Transcription regulation</keyword>
<protein>
    <submittedName>
        <fullName evidence="6">DNA-binding transcriptional regulator, FadR family</fullName>
    </submittedName>
</protein>
<dbReference type="STRING" id="1993.SAMN04489713_113121"/>
<evidence type="ECO:0000256" key="1">
    <source>
        <dbReference type="ARBA" id="ARBA00023015"/>
    </source>
</evidence>
<dbReference type="InterPro" id="IPR036388">
    <property type="entry name" value="WH-like_DNA-bd_sf"/>
</dbReference>
<dbReference type="Pfam" id="PF07729">
    <property type="entry name" value="FCD"/>
    <property type="match status" value="1"/>
</dbReference>
<feature type="domain" description="HTH gntR-type" evidence="5">
    <location>
        <begin position="1"/>
        <end position="69"/>
    </location>
</feature>
<evidence type="ECO:0000259" key="5">
    <source>
        <dbReference type="PROSITE" id="PS50949"/>
    </source>
</evidence>
<dbReference type="InterPro" id="IPR000524">
    <property type="entry name" value="Tscrpt_reg_HTH_GntR"/>
</dbReference>
<dbReference type="eggNOG" id="COG2186">
    <property type="taxonomic scope" value="Bacteria"/>
</dbReference>
<dbReference type="Proteomes" id="UP000183413">
    <property type="component" value="Unassembled WGS sequence"/>
</dbReference>
<evidence type="ECO:0000256" key="2">
    <source>
        <dbReference type="ARBA" id="ARBA00023125"/>
    </source>
</evidence>
<evidence type="ECO:0000313" key="6">
    <source>
        <dbReference type="EMBL" id="SFP32785.1"/>
    </source>
</evidence>
<accession>A0A1I5PFF6</accession>
<dbReference type="EMBL" id="FOVH01000013">
    <property type="protein sequence ID" value="SFP32785.1"/>
    <property type="molecule type" value="Genomic_DNA"/>
</dbReference>
<evidence type="ECO:0000256" key="4">
    <source>
        <dbReference type="SAM" id="MobiDB-lite"/>
    </source>
</evidence>
<dbReference type="Gene3D" id="1.10.10.10">
    <property type="entry name" value="Winged helix-like DNA-binding domain superfamily/Winged helix DNA-binding domain"/>
    <property type="match status" value="1"/>
</dbReference>
<dbReference type="Gene3D" id="1.20.120.530">
    <property type="entry name" value="GntR ligand-binding domain-like"/>
    <property type="match status" value="1"/>
</dbReference>
<dbReference type="RefSeq" id="WP_075023246.1">
    <property type="nucleotide sequence ID" value="NZ_FOVH01000013.1"/>
</dbReference>
<dbReference type="InterPro" id="IPR036390">
    <property type="entry name" value="WH_DNA-bd_sf"/>
</dbReference>